<protein>
    <submittedName>
        <fullName evidence="1">Uncharacterized protein</fullName>
    </submittedName>
</protein>
<proteinExistence type="predicted"/>
<dbReference type="EMBL" id="LR031880">
    <property type="protein sequence ID" value="VDD61266.1"/>
    <property type="molecule type" value="Genomic_DNA"/>
</dbReference>
<dbReference type="AlphaFoldDB" id="A0A3P6GN39"/>
<gene>
    <name evidence="1" type="ORF">BOLC6T36719H</name>
</gene>
<organism evidence="1">
    <name type="scientific">Brassica oleracea</name>
    <name type="common">Wild cabbage</name>
    <dbReference type="NCBI Taxonomy" id="3712"/>
    <lineage>
        <taxon>Eukaryota</taxon>
        <taxon>Viridiplantae</taxon>
        <taxon>Streptophyta</taxon>
        <taxon>Embryophyta</taxon>
        <taxon>Tracheophyta</taxon>
        <taxon>Spermatophyta</taxon>
        <taxon>Magnoliopsida</taxon>
        <taxon>eudicotyledons</taxon>
        <taxon>Gunneridae</taxon>
        <taxon>Pentapetalae</taxon>
        <taxon>rosids</taxon>
        <taxon>malvids</taxon>
        <taxon>Brassicales</taxon>
        <taxon>Brassicaceae</taxon>
        <taxon>Brassiceae</taxon>
        <taxon>Brassica</taxon>
    </lineage>
</organism>
<evidence type="ECO:0000313" key="1">
    <source>
        <dbReference type="EMBL" id="VDD61266.1"/>
    </source>
</evidence>
<accession>A0A3P6GN39</accession>
<reference evidence="1" key="1">
    <citation type="submission" date="2018-11" db="EMBL/GenBank/DDBJ databases">
        <authorList>
            <consortium name="Genoscope - CEA"/>
            <person name="William W."/>
        </authorList>
    </citation>
    <scope>NUCLEOTIDE SEQUENCE</scope>
</reference>
<name>A0A3P6GN39_BRAOL</name>
<sequence length="52" mass="6058">MCKVRAKSRRDLEVYMGANGRVCKDRARQYGRVRIVRIRTDQGDPDLHNLAI</sequence>